<evidence type="ECO:0000259" key="2">
    <source>
        <dbReference type="SMART" id="SM00849"/>
    </source>
</evidence>
<name>A0ABN6RKN0_9DEIO</name>
<dbReference type="Gene3D" id="3.60.15.10">
    <property type="entry name" value="Ribonuclease Z/Hydroxyacylglutathione hydrolase-like"/>
    <property type="match status" value="1"/>
</dbReference>
<dbReference type="SMART" id="SM00849">
    <property type="entry name" value="Lactamase_B"/>
    <property type="match status" value="1"/>
</dbReference>
<evidence type="ECO:0000313" key="3">
    <source>
        <dbReference type="EMBL" id="BDP42112.1"/>
    </source>
</evidence>
<dbReference type="RefSeq" id="WP_264774822.1">
    <property type="nucleotide sequence ID" value="NZ_AP026560.1"/>
</dbReference>
<dbReference type="EMBL" id="AP026560">
    <property type="protein sequence ID" value="BDP42112.1"/>
    <property type="molecule type" value="Genomic_DNA"/>
</dbReference>
<dbReference type="InterPro" id="IPR001279">
    <property type="entry name" value="Metallo-B-lactamas"/>
</dbReference>
<keyword evidence="4" id="KW-1185">Reference proteome</keyword>
<proteinExistence type="predicted"/>
<accession>A0ABN6RKN0</accession>
<sequence>MRHTRQGSHLHQLTRFGLVNAYLVEETDGLTLVDTGVAGSAPAFLKAAQTLGQPIRRIVLTHAHVDHTGSLDALHAALPDVPVLLSARDARLLRGERQLDPGEPQVPLRGGLQPSAVPVEPLRDGDEVGSLRVVAAPGHTPGQIALLDTRDGTLIAGDSYHTVGGVTVVSERRWFFPFPAFATWHAPTAVTSARRLADLTPTRLAPGHGRVVENPLSAMRGALARAGA</sequence>
<dbReference type="Proteomes" id="UP001064971">
    <property type="component" value="Chromosome"/>
</dbReference>
<reference evidence="3" key="1">
    <citation type="submission" date="2022-07" db="EMBL/GenBank/DDBJ databases">
        <title>Complete Genome Sequence of the Radioresistant Bacterium Deinococcus aetherius ST0316, Isolated from the Air Dust collected in Lower Stratosphere above Japan.</title>
        <authorList>
            <person name="Satoh K."/>
            <person name="Hagiwara K."/>
            <person name="Katsumata K."/>
            <person name="Kubo A."/>
            <person name="Yokobori S."/>
            <person name="Yamagishi A."/>
            <person name="Oono Y."/>
            <person name="Narumi I."/>
        </authorList>
    </citation>
    <scope>NUCLEOTIDE SEQUENCE</scope>
    <source>
        <strain evidence="3">ST0316</strain>
    </source>
</reference>
<dbReference type="InterPro" id="IPR050855">
    <property type="entry name" value="NDM-1-like"/>
</dbReference>
<gene>
    <name evidence="3" type="ORF">DAETH_20810</name>
</gene>
<dbReference type="InterPro" id="IPR036866">
    <property type="entry name" value="RibonucZ/Hydroxyglut_hydro"/>
</dbReference>
<dbReference type="PANTHER" id="PTHR42951:SF9">
    <property type="entry name" value="METAL-DEPENDENT HYDROLASE"/>
    <property type="match status" value="1"/>
</dbReference>
<evidence type="ECO:0000256" key="1">
    <source>
        <dbReference type="SAM" id="MobiDB-lite"/>
    </source>
</evidence>
<evidence type="ECO:0000313" key="4">
    <source>
        <dbReference type="Proteomes" id="UP001064971"/>
    </source>
</evidence>
<dbReference type="CDD" id="cd07721">
    <property type="entry name" value="yflN-like_MBL-fold"/>
    <property type="match status" value="1"/>
</dbReference>
<feature type="region of interest" description="Disordered" evidence="1">
    <location>
        <begin position="97"/>
        <end position="118"/>
    </location>
</feature>
<protein>
    <submittedName>
        <fullName evidence="3">MBL fold metallo-hydrolase</fullName>
    </submittedName>
</protein>
<dbReference type="SUPFAM" id="SSF56281">
    <property type="entry name" value="Metallo-hydrolase/oxidoreductase"/>
    <property type="match status" value="1"/>
</dbReference>
<dbReference type="Pfam" id="PF00753">
    <property type="entry name" value="Lactamase_B"/>
    <property type="match status" value="1"/>
</dbReference>
<organism evidence="3 4">
    <name type="scientific">Deinococcus aetherius</name>
    <dbReference type="NCBI Taxonomy" id="200252"/>
    <lineage>
        <taxon>Bacteria</taxon>
        <taxon>Thermotogati</taxon>
        <taxon>Deinococcota</taxon>
        <taxon>Deinococci</taxon>
        <taxon>Deinococcales</taxon>
        <taxon>Deinococcaceae</taxon>
        <taxon>Deinococcus</taxon>
    </lineage>
</organism>
<feature type="domain" description="Metallo-beta-lactamase" evidence="2">
    <location>
        <begin position="18"/>
        <end position="208"/>
    </location>
</feature>
<dbReference type="PANTHER" id="PTHR42951">
    <property type="entry name" value="METALLO-BETA-LACTAMASE DOMAIN-CONTAINING"/>
    <property type="match status" value="1"/>
</dbReference>